<keyword evidence="1" id="KW-0732">Signal</keyword>
<accession>A0ABS0WI99</accession>
<gene>
    <name evidence="2" type="ORF">JEU11_17125</name>
</gene>
<protein>
    <recommendedName>
        <fullName evidence="4">DUF4440 domain-containing protein</fullName>
    </recommendedName>
</protein>
<reference evidence="2 3" key="1">
    <citation type="submission" date="2020-12" db="EMBL/GenBank/DDBJ databases">
        <title>Draft genome sequences of nine environmental bacterial isolates colonizing plastic.</title>
        <authorList>
            <person name="Borre I."/>
            <person name="Sonnenschein E.C."/>
        </authorList>
    </citation>
    <scope>NUCLEOTIDE SEQUENCE [LARGE SCALE GENOMIC DNA]</scope>
    <source>
        <strain evidence="2 3">IB30</strain>
    </source>
</reference>
<feature type="chain" id="PRO_5045794227" description="DUF4440 domain-containing protein" evidence="1">
    <location>
        <begin position="27"/>
        <end position="183"/>
    </location>
</feature>
<evidence type="ECO:0000313" key="2">
    <source>
        <dbReference type="EMBL" id="MBJ2138188.1"/>
    </source>
</evidence>
<proteinExistence type="predicted"/>
<evidence type="ECO:0000256" key="1">
    <source>
        <dbReference type="SAM" id="SignalP"/>
    </source>
</evidence>
<name>A0ABS0WI99_9ALTE</name>
<dbReference type="Proteomes" id="UP000649232">
    <property type="component" value="Unassembled WGS sequence"/>
</dbReference>
<dbReference type="EMBL" id="JAEILT010000029">
    <property type="protein sequence ID" value="MBJ2138188.1"/>
    <property type="molecule type" value="Genomic_DNA"/>
</dbReference>
<comment type="caution">
    <text evidence="2">The sequence shown here is derived from an EMBL/GenBank/DDBJ whole genome shotgun (WGS) entry which is preliminary data.</text>
</comment>
<feature type="signal peptide" evidence="1">
    <location>
        <begin position="1"/>
        <end position="26"/>
    </location>
</feature>
<evidence type="ECO:0008006" key="4">
    <source>
        <dbReference type="Google" id="ProtNLM"/>
    </source>
</evidence>
<organism evidence="2 3">
    <name type="scientific">Paraglaciecola chathamensis</name>
    <dbReference type="NCBI Taxonomy" id="368405"/>
    <lineage>
        <taxon>Bacteria</taxon>
        <taxon>Pseudomonadati</taxon>
        <taxon>Pseudomonadota</taxon>
        <taxon>Gammaproteobacteria</taxon>
        <taxon>Alteromonadales</taxon>
        <taxon>Alteromonadaceae</taxon>
        <taxon>Paraglaciecola</taxon>
    </lineage>
</organism>
<sequence length="183" mass="21127">MRYLIYKKLKFTLLFIPLGFPLISLAEGASLQKSVQSIDSIINAYYSVISGSNGFKYNPDSDQFLHAPNAIITRFNETGEFQRHMLSEEQKSLEQPYAEGFYEVETNRVVERYGNLAHVWSTYEMRESPDSKAFMRGINSISLYFKDNRWWIASWGTQYEGKEKIPAKYLPENHLSNKASGTP</sequence>
<evidence type="ECO:0000313" key="3">
    <source>
        <dbReference type="Proteomes" id="UP000649232"/>
    </source>
</evidence>
<dbReference type="RefSeq" id="WP_198825583.1">
    <property type="nucleotide sequence ID" value="NZ_JAEILT010000029.1"/>
</dbReference>
<dbReference type="Gene3D" id="3.10.450.50">
    <property type="match status" value="1"/>
</dbReference>